<dbReference type="InterPro" id="IPR006674">
    <property type="entry name" value="HD_domain"/>
</dbReference>
<keyword evidence="4 7" id="KW-0378">Hydrolase</keyword>
<gene>
    <name evidence="7" type="primary">glnD</name>
    <name evidence="10" type="ORF">ABLG96_12830</name>
</gene>
<evidence type="ECO:0000256" key="4">
    <source>
        <dbReference type="ARBA" id="ARBA00022801"/>
    </source>
</evidence>
<dbReference type="PIRSF" id="PIRSF006288">
    <property type="entry name" value="PII_uridyltransf"/>
    <property type="match status" value="1"/>
</dbReference>
<dbReference type="InterPro" id="IPR010043">
    <property type="entry name" value="UTase/UR"/>
</dbReference>
<dbReference type="RefSeq" id="WP_353647775.1">
    <property type="nucleotide sequence ID" value="NZ_CP159218.1"/>
</dbReference>
<comment type="cofactor">
    <cofactor evidence="7">
        <name>Mg(2+)</name>
        <dbReference type="ChEBI" id="CHEBI:18420"/>
    </cofactor>
</comment>
<dbReference type="SUPFAM" id="SSF81593">
    <property type="entry name" value="Nucleotidyltransferase substrate binding subunit/domain"/>
    <property type="match status" value="1"/>
</dbReference>
<keyword evidence="3" id="KW-0677">Repeat</keyword>
<name>A0AAU8DIZ3_9ACTN</name>
<dbReference type="InterPro" id="IPR043519">
    <property type="entry name" value="NT_sf"/>
</dbReference>
<feature type="domain" description="ACT" evidence="8">
    <location>
        <begin position="698"/>
        <end position="773"/>
    </location>
</feature>
<dbReference type="GO" id="GO:0008773">
    <property type="term" value="F:[protein-PII] uridylyltransferase activity"/>
    <property type="evidence" value="ECO:0007669"/>
    <property type="project" value="UniProtKB-UniRule"/>
</dbReference>
<evidence type="ECO:0000256" key="7">
    <source>
        <dbReference type="HAMAP-Rule" id="MF_00277"/>
    </source>
</evidence>
<dbReference type="InterPro" id="IPR002934">
    <property type="entry name" value="Polymerase_NTP_transf_dom"/>
</dbReference>
<dbReference type="GO" id="GO:0008081">
    <property type="term" value="F:phosphoric diester hydrolase activity"/>
    <property type="evidence" value="ECO:0007669"/>
    <property type="project" value="UniProtKB-UniRule"/>
</dbReference>
<dbReference type="EC" id="3.1.4.-" evidence="7"/>
<dbReference type="InterPro" id="IPR002912">
    <property type="entry name" value="ACT_dom"/>
</dbReference>
<evidence type="ECO:0000256" key="2">
    <source>
        <dbReference type="ARBA" id="ARBA00022695"/>
    </source>
</evidence>
<keyword evidence="2 7" id="KW-0548">Nucleotidyltransferase</keyword>
<dbReference type="GO" id="GO:0006808">
    <property type="term" value="P:regulation of nitrogen utilization"/>
    <property type="evidence" value="ECO:0007669"/>
    <property type="project" value="UniProtKB-UniRule"/>
</dbReference>
<evidence type="ECO:0000256" key="6">
    <source>
        <dbReference type="ARBA" id="ARBA00023268"/>
    </source>
</evidence>
<evidence type="ECO:0000259" key="8">
    <source>
        <dbReference type="PROSITE" id="PS51671"/>
    </source>
</evidence>
<dbReference type="PROSITE" id="PS51831">
    <property type="entry name" value="HD"/>
    <property type="match status" value="1"/>
</dbReference>
<keyword evidence="5 7" id="KW-0460">Magnesium</keyword>
<keyword evidence="6 7" id="KW-0511">Multifunctional enzyme</keyword>
<feature type="region of interest" description="Uridylyltransferase" evidence="7">
    <location>
        <begin position="1"/>
        <end position="300"/>
    </location>
</feature>
<evidence type="ECO:0000259" key="9">
    <source>
        <dbReference type="PROSITE" id="PS51831"/>
    </source>
</evidence>
<dbReference type="NCBIfam" id="TIGR01693">
    <property type="entry name" value="UTase_glnD"/>
    <property type="match status" value="1"/>
</dbReference>
<sequence>MPTHVGDSYADLRAALLGRSPMSGPARSRALSRLTDGWLGELAVDAGVTVGGVALVAVGGYGRGELSPQSDVDLVLLHSSETPAAYAEMIAERLWYPIWDSKVRLDHAVRSVGGARQVARSDLADLLGILDIRHIAGDAELGATLRRKVLADWRADARERLPLLLEMCKERWNRSGDLAFAAAGDLKNSRGGLRDMVVMRAVAASWVADCPHQGLEEARGELLEIRDALHLVTGRATDRLQAQDQDAIATMLGLEGRDDLLRRLAAIGRTVDLAIDLTWHRVRRALTDSPVAEGRPDRRPLAEGVVEQDGEAVLARAADPAHDPVLPLRVAAAAAQAGIPAAPATLARLARICPPLPDVWPPAALEALLRLLGSGAELVQVWESLDQAGLVSALIPGWERLRSMPQHDPVHLYTVDRHLVQTAVEASRLVRSVTRPDLLLLAALFHDVGKGTGRDHSVAGAELVVPICRRLGLGESDTQVLVTLVRHHLLLAETAPRRDPDDPATIALVVDAISDAGTLDLLEALTEADALAAGPAAWSEWRARQVATLAARARAALQGWPATGARSVTARERALLDAGVVSVTIGTDATDEPEITVVAPDRVGLVADVAVALTALRLTIRSAVVHTEEPMALLVWSVAPEFGELPDANTLRSSVTGALNDASAARAAVLRRQRSRRRGTFAAPRISIVEGASEGATVLEIRAHDTPGLLATAARSIADAGYSIRRAMVETRGAEAVDVLYLQTAPERGPLSGIRARMLVDHVVAAVAETDPDAAAG</sequence>
<dbReference type="EMBL" id="CP159218">
    <property type="protein sequence ID" value="XCG62160.1"/>
    <property type="molecule type" value="Genomic_DNA"/>
</dbReference>
<dbReference type="AlphaFoldDB" id="A0AAU8DIZ3"/>
<dbReference type="InterPro" id="IPR013546">
    <property type="entry name" value="PII_UdlTrfase/GS_AdlTrfase"/>
</dbReference>
<dbReference type="HAMAP" id="MF_00277">
    <property type="entry name" value="PII_uridylyl_transf"/>
    <property type="match status" value="1"/>
</dbReference>
<dbReference type="EC" id="2.7.7.59" evidence="7"/>
<dbReference type="Pfam" id="PF01966">
    <property type="entry name" value="HD"/>
    <property type="match status" value="1"/>
</dbReference>
<protein>
    <recommendedName>
        <fullName evidence="7">Bifunctional uridylyltransferase/uridylyl-removing enzyme</fullName>
        <shortName evidence="7">UTase/UR</shortName>
    </recommendedName>
    <alternativeName>
        <fullName evidence="7">Bifunctional [protein-PII] modification enzyme</fullName>
    </alternativeName>
    <alternativeName>
        <fullName evidence="7">Bifunctional nitrogen sensor protein</fullName>
    </alternativeName>
    <domain>
        <recommendedName>
            <fullName evidence="7">[Protein-PII] uridylyltransferase</fullName>
            <shortName evidence="7">PII uridylyltransferase</shortName>
            <shortName evidence="7">UTase</shortName>
            <ecNumber evidence="7">2.7.7.59</ecNumber>
        </recommendedName>
    </domain>
    <domain>
        <recommendedName>
            <fullName evidence="7">[Protein-PII]-UMP uridylyl-removing enzyme</fullName>
            <shortName evidence="7">UR</shortName>
            <ecNumber evidence="7">3.1.4.-</ecNumber>
        </recommendedName>
    </domain>
</protein>
<comment type="function">
    <text evidence="7">Modifies, by uridylylation and deuridylylation, the PII regulatory proteins (GlnB and homologs), in response to the nitrogen status of the cell that GlnD senses through the glutamine level. Under low glutamine levels, catalyzes the conversion of the PII proteins and UTP to PII-UMP and PPi, while under higher glutamine levels, GlnD hydrolyzes PII-UMP to PII and UMP (deuridylylation). Thus, controls uridylylation state and activity of the PII proteins, and plays an important role in the regulation of nitrogen metabolism.</text>
</comment>
<feature type="domain" description="ACT" evidence="8">
    <location>
        <begin position="594"/>
        <end position="674"/>
    </location>
</feature>
<comment type="activity regulation">
    <text evidence="7">Uridylyltransferase (UTase) activity is inhibited by glutamine, while glutamine activates uridylyl-removing (UR) activity.</text>
</comment>
<dbReference type="SUPFAM" id="SSF109604">
    <property type="entry name" value="HD-domain/PDEase-like"/>
    <property type="match status" value="1"/>
</dbReference>
<dbReference type="PANTHER" id="PTHR47320">
    <property type="entry name" value="BIFUNCTIONAL URIDYLYLTRANSFERASE/URIDYLYL-REMOVING ENZYME"/>
    <property type="match status" value="1"/>
</dbReference>
<dbReference type="Pfam" id="PF01909">
    <property type="entry name" value="NTP_transf_2"/>
    <property type="match status" value="1"/>
</dbReference>
<evidence type="ECO:0000256" key="1">
    <source>
        <dbReference type="ARBA" id="ARBA00022679"/>
    </source>
</evidence>
<comment type="domain">
    <text evidence="7">Has four distinct domains: an N-terminal nucleotidyltransferase (NT) domain responsible for UTase activity, a central HD domain that encodes UR activity, and two C-terminal ACT domains that seem to have a role in glutamine sensing.</text>
</comment>
<dbReference type="SUPFAM" id="SSF55021">
    <property type="entry name" value="ACT-like"/>
    <property type="match status" value="1"/>
</dbReference>
<evidence type="ECO:0000313" key="10">
    <source>
        <dbReference type="EMBL" id="XCG62160.1"/>
    </source>
</evidence>
<evidence type="ECO:0000256" key="3">
    <source>
        <dbReference type="ARBA" id="ARBA00022737"/>
    </source>
</evidence>
<feature type="domain" description="HD" evidence="9">
    <location>
        <begin position="415"/>
        <end position="516"/>
    </location>
</feature>
<dbReference type="CDD" id="cd05401">
    <property type="entry name" value="NT_GlnE_GlnD_like"/>
    <property type="match status" value="1"/>
</dbReference>
<proteinExistence type="inferred from homology"/>
<reference evidence="10" key="1">
    <citation type="submission" date="2024-05" db="EMBL/GenBank/DDBJ databases">
        <authorList>
            <person name="Cai S.Y."/>
            <person name="Jin L.M."/>
            <person name="Li H.R."/>
        </authorList>
    </citation>
    <scope>NUCLEOTIDE SEQUENCE</scope>
    <source>
        <strain evidence="10">A5-74</strain>
    </source>
</reference>
<dbReference type="InterPro" id="IPR003607">
    <property type="entry name" value="HD/PDEase_dom"/>
</dbReference>
<comment type="similarity">
    <text evidence="7">Belongs to the GlnD family.</text>
</comment>
<dbReference type="Pfam" id="PF08335">
    <property type="entry name" value="GlnD_UR_UTase"/>
    <property type="match status" value="1"/>
</dbReference>
<keyword evidence="1 7" id="KW-0808">Transferase</keyword>
<dbReference type="Gene3D" id="1.10.3090.10">
    <property type="entry name" value="cca-adding enzyme, domain 2"/>
    <property type="match status" value="1"/>
</dbReference>
<dbReference type="SMART" id="SM00471">
    <property type="entry name" value="HDc"/>
    <property type="match status" value="1"/>
</dbReference>
<accession>A0AAU8DIZ3</accession>
<organism evidence="10">
    <name type="scientific">Nakamurella sp. A5-74</name>
    <dbReference type="NCBI Taxonomy" id="3158264"/>
    <lineage>
        <taxon>Bacteria</taxon>
        <taxon>Bacillati</taxon>
        <taxon>Actinomycetota</taxon>
        <taxon>Actinomycetes</taxon>
        <taxon>Nakamurellales</taxon>
        <taxon>Nakamurellaceae</taxon>
        <taxon>Nakamurella</taxon>
    </lineage>
</organism>
<dbReference type="CDD" id="cd00077">
    <property type="entry name" value="HDc"/>
    <property type="match status" value="1"/>
</dbReference>
<dbReference type="NCBIfam" id="NF002895">
    <property type="entry name" value="PRK03381.1"/>
    <property type="match status" value="1"/>
</dbReference>
<comment type="catalytic activity">
    <reaction evidence="7">
        <text>[protein-PII]-uridylyl-L-tyrosine + H2O = [protein-PII]-L-tyrosine + UMP + H(+)</text>
        <dbReference type="Rhea" id="RHEA:48600"/>
        <dbReference type="Rhea" id="RHEA-COMP:12147"/>
        <dbReference type="Rhea" id="RHEA-COMP:12148"/>
        <dbReference type="ChEBI" id="CHEBI:15377"/>
        <dbReference type="ChEBI" id="CHEBI:15378"/>
        <dbReference type="ChEBI" id="CHEBI:46858"/>
        <dbReference type="ChEBI" id="CHEBI:57865"/>
        <dbReference type="ChEBI" id="CHEBI:90602"/>
    </reaction>
</comment>
<dbReference type="InterPro" id="IPR045865">
    <property type="entry name" value="ACT-like_dom_sf"/>
</dbReference>
<dbReference type="Pfam" id="PF01842">
    <property type="entry name" value="ACT"/>
    <property type="match status" value="1"/>
</dbReference>
<comment type="caution">
    <text evidence="7">Lacks conserved residue(s) required for the propagation of feature annotation.</text>
</comment>
<dbReference type="PROSITE" id="PS51671">
    <property type="entry name" value="ACT"/>
    <property type="match status" value="2"/>
</dbReference>
<dbReference type="SUPFAM" id="SSF81301">
    <property type="entry name" value="Nucleotidyltransferase"/>
    <property type="match status" value="1"/>
</dbReference>
<dbReference type="CDD" id="cd04873">
    <property type="entry name" value="ACT_UUR-ACR-like"/>
    <property type="match status" value="1"/>
</dbReference>
<comment type="catalytic activity">
    <reaction evidence="7">
        <text>[protein-PII]-L-tyrosine + UTP = [protein-PII]-uridylyl-L-tyrosine + diphosphate</text>
        <dbReference type="Rhea" id="RHEA:13673"/>
        <dbReference type="Rhea" id="RHEA-COMP:12147"/>
        <dbReference type="Rhea" id="RHEA-COMP:12148"/>
        <dbReference type="ChEBI" id="CHEBI:33019"/>
        <dbReference type="ChEBI" id="CHEBI:46398"/>
        <dbReference type="ChEBI" id="CHEBI:46858"/>
        <dbReference type="ChEBI" id="CHEBI:90602"/>
        <dbReference type="EC" id="2.7.7.59"/>
    </reaction>
</comment>
<dbReference type="PANTHER" id="PTHR47320:SF1">
    <property type="entry name" value="BIFUNCTIONAL URIDYLYLTRANSFERASE_URIDYLYL-REMOVING ENZYME"/>
    <property type="match status" value="1"/>
</dbReference>
<evidence type="ECO:0000256" key="5">
    <source>
        <dbReference type="ARBA" id="ARBA00022842"/>
    </source>
</evidence>